<comment type="caution">
    <text evidence="2">The sequence shown here is derived from an EMBL/GenBank/DDBJ whole genome shotgun (WGS) entry which is preliminary data.</text>
</comment>
<feature type="domain" description="DUF2779" evidence="1">
    <location>
        <begin position="297"/>
        <end position="419"/>
    </location>
</feature>
<dbReference type="Pfam" id="PF11074">
    <property type="entry name" value="DUF2779"/>
    <property type="match status" value="1"/>
</dbReference>
<gene>
    <name evidence="2" type="ORF">ACFOWS_02470</name>
</gene>
<dbReference type="InterPro" id="IPR021301">
    <property type="entry name" value="DUF2779"/>
</dbReference>
<accession>A0ABV8PFK7</accession>
<dbReference type="Gene3D" id="3.90.320.10">
    <property type="match status" value="1"/>
</dbReference>
<sequence>MQLTKTDYIQYLNCPESLWLLKNKPDQYPSGEFSLFLQKLIHEGYEVEEFAQKLFPDGIKLPEFGIPEDSEDALEKKGVCFFQAAFKTYSGVFARIDVLEHLHDNSWHIYEVKSSTSVKTDKKHNHLKDACFQKYVLEQNGFKVSKVSIIHLNKDYIRNGTIDPDQLLTVEDVTDRIKEVYYEVASEVEKAVKFINQATIDETKCSCRLNTRANHCDSFGYFNSDIPEFSIYEIGNIRANKIEELYHVGIIEIKDIPNNFSLNAKQALQLQSARKDSPIIASAKINKVLSSLEFPLHFIDYETYASAVPRIDGVKPHQHIPFQVSIHTMQNDGSIEHFEFLAEKLVWPDQMVKSMLEYTGKEGTFISWHKSFEMGRNSDMIEWFTHHTEYLEYMNSNMFDLEDIFKTEYVDYRFHGSTSIKKVLPVLLPKLGYDDLEVQNGTMALDLWGRMVLDHDFDEDINEVRQKLLEYCKLDTWAMVEIFRVISQKSLTS</sequence>
<protein>
    <submittedName>
        <fullName evidence="2">DUF2779 domain-containing protein</fullName>
    </submittedName>
</protein>
<dbReference type="Proteomes" id="UP001595841">
    <property type="component" value="Unassembled WGS sequence"/>
</dbReference>
<evidence type="ECO:0000313" key="3">
    <source>
        <dbReference type="Proteomes" id="UP001595841"/>
    </source>
</evidence>
<keyword evidence="3" id="KW-1185">Reference proteome</keyword>
<reference evidence="3" key="1">
    <citation type="journal article" date="2019" name="Int. J. Syst. Evol. Microbiol.">
        <title>The Global Catalogue of Microorganisms (GCM) 10K type strain sequencing project: providing services to taxonomists for standard genome sequencing and annotation.</title>
        <authorList>
            <consortium name="The Broad Institute Genomics Platform"/>
            <consortium name="The Broad Institute Genome Sequencing Center for Infectious Disease"/>
            <person name="Wu L."/>
            <person name="Ma J."/>
        </authorList>
    </citation>
    <scope>NUCLEOTIDE SEQUENCE [LARGE SCALE GENOMIC DNA]</scope>
    <source>
        <strain evidence="3">CGMCC 1.15774</strain>
    </source>
</reference>
<dbReference type="RefSeq" id="WP_379762598.1">
    <property type="nucleotide sequence ID" value="NZ_JBHSCL010000003.1"/>
</dbReference>
<evidence type="ECO:0000313" key="2">
    <source>
        <dbReference type="EMBL" id="MFC4218978.1"/>
    </source>
</evidence>
<name>A0ABV8PFK7_9FLAO</name>
<dbReference type="InterPro" id="IPR011604">
    <property type="entry name" value="PDDEXK-like_dom_sf"/>
</dbReference>
<dbReference type="EMBL" id="JBHSCL010000003">
    <property type="protein sequence ID" value="MFC4218978.1"/>
    <property type="molecule type" value="Genomic_DNA"/>
</dbReference>
<evidence type="ECO:0000259" key="1">
    <source>
        <dbReference type="Pfam" id="PF11074"/>
    </source>
</evidence>
<organism evidence="2 3">
    <name type="scientific">Flagellimonas marina</name>
    <dbReference type="NCBI Taxonomy" id="1775168"/>
    <lineage>
        <taxon>Bacteria</taxon>
        <taxon>Pseudomonadati</taxon>
        <taxon>Bacteroidota</taxon>
        <taxon>Flavobacteriia</taxon>
        <taxon>Flavobacteriales</taxon>
        <taxon>Flavobacteriaceae</taxon>
        <taxon>Flagellimonas</taxon>
    </lineage>
</organism>
<proteinExistence type="predicted"/>